<evidence type="ECO:0008006" key="3">
    <source>
        <dbReference type="Google" id="ProtNLM"/>
    </source>
</evidence>
<proteinExistence type="predicted"/>
<keyword evidence="2" id="KW-1185">Reference proteome</keyword>
<dbReference type="InterPro" id="IPR043504">
    <property type="entry name" value="Peptidase_S1_PA_chymotrypsin"/>
</dbReference>
<gene>
    <name evidence="1" type="ORF">OA84_10365</name>
</gene>
<sequence length="232" mass="25224">MSDIKQKEFKKFVLNNNKSIRFKQSVGKFKNQFDLQPGCMAEKTTTYGSFSFRAKRNSDGKIGMVSSGHVFPIGQNLYYQDTTVIGTCTNSVTSGSVDAAFIPIDNISSFTPTNTICNTTYLLSTSTSLPGKGTLVNLRGAFTNTSSGYILSTDASVYDPQFGITFTNLTSADYQSAAGDSGGIIYTYVSSTNTRFTVGIHKGEKEGIRYFTKANLALSALSALNVSRYYNK</sequence>
<dbReference type="SUPFAM" id="SSF50494">
    <property type="entry name" value="Trypsin-like serine proteases"/>
    <property type="match status" value="1"/>
</dbReference>
<accession>A0ABR4ZP45</accession>
<dbReference type="RefSeq" id="WP_039346159.1">
    <property type="nucleotide sequence ID" value="NZ_JSYK01000004.1"/>
</dbReference>
<dbReference type="InterPro" id="IPR009003">
    <property type="entry name" value="Peptidase_S1_PA"/>
</dbReference>
<organism evidence="1 2">
    <name type="scientific">Kaistella solincola</name>
    <dbReference type="NCBI Taxonomy" id="510955"/>
    <lineage>
        <taxon>Bacteria</taxon>
        <taxon>Pseudomonadati</taxon>
        <taxon>Bacteroidota</taxon>
        <taxon>Flavobacteriia</taxon>
        <taxon>Flavobacteriales</taxon>
        <taxon>Weeksellaceae</taxon>
        <taxon>Chryseobacterium group</taxon>
        <taxon>Kaistella</taxon>
    </lineage>
</organism>
<dbReference type="Proteomes" id="UP000031275">
    <property type="component" value="Unassembled WGS sequence"/>
</dbReference>
<dbReference type="EMBL" id="JSYK01000004">
    <property type="protein sequence ID" value="KIA82559.1"/>
    <property type="molecule type" value="Genomic_DNA"/>
</dbReference>
<comment type="caution">
    <text evidence="1">The sequence shown here is derived from an EMBL/GenBank/DDBJ whole genome shotgun (WGS) entry which is preliminary data.</text>
</comment>
<reference evidence="1 2" key="1">
    <citation type="submission" date="2014-10" db="EMBL/GenBank/DDBJ databases">
        <title>Kaistella solincola genome.</title>
        <authorList>
            <person name="Newman J.D."/>
        </authorList>
    </citation>
    <scope>NUCLEOTIDE SEQUENCE [LARGE SCALE GENOMIC DNA]</scope>
    <source>
        <strain evidence="1 2">DSM 22468</strain>
    </source>
</reference>
<evidence type="ECO:0000313" key="1">
    <source>
        <dbReference type="EMBL" id="KIA82559.1"/>
    </source>
</evidence>
<dbReference type="Gene3D" id="2.40.10.10">
    <property type="entry name" value="Trypsin-like serine proteases"/>
    <property type="match status" value="2"/>
</dbReference>
<protein>
    <recommendedName>
        <fullName evidence="3">Serine protease</fullName>
    </recommendedName>
</protein>
<name>A0ABR4ZP45_9FLAO</name>
<evidence type="ECO:0000313" key="2">
    <source>
        <dbReference type="Proteomes" id="UP000031275"/>
    </source>
</evidence>